<evidence type="ECO:0000313" key="4">
    <source>
        <dbReference type="EMBL" id="VDI66430.1"/>
    </source>
</evidence>
<proteinExistence type="predicted"/>
<evidence type="ECO:0000256" key="1">
    <source>
        <dbReference type="SAM" id="MobiDB-lite"/>
    </source>
</evidence>
<sequence>MVGLLYNIIFLLTFHVSYSEENSTILFCNGTDGGFCSKVLQPVEAFYSSKVAILDNTLSSIICPPDDMKLVLFECTSLDRCDCNKTLEVYEQCFGDKSFCSEQVTSTISTFTYKCNKELKLKCPSLTLPTHKTTSRKSTTTSTLTTTISSSAHFRNTTSKQASTQTFQSTKTSSTKLTTVSKELLPTHIPFSTDREEEEQKTKDAVIVVLVLSTISLLGATAGMCVYKKRRRRRFQIQQEHGNDVTPTNGKCTYTDENHEQGPKNNTHELCQQSCDSGVVCNVEINHDE</sequence>
<dbReference type="EMBL" id="UYJE01008710">
    <property type="protein sequence ID" value="VDI66430.1"/>
    <property type="molecule type" value="Genomic_DNA"/>
</dbReference>
<feature type="compositionally biased region" description="Polar residues" evidence="1">
    <location>
        <begin position="238"/>
        <end position="252"/>
    </location>
</feature>
<organism evidence="4 5">
    <name type="scientific">Mytilus galloprovincialis</name>
    <name type="common">Mediterranean mussel</name>
    <dbReference type="NCBI Taxonomy" id="29158"/>
    <lineage>
        <taxon>Eukaryota</taxon>
        <taxon>Metazoa</taxon>
        <taxon>Spiralia</taxon>
        <taxon>Lophotrochozoa</taxon>
        <taxon>Mollusca</taxon>
        <taxon>Bivalvia</taxon>
        <taxon>Autobranchia</taxon>
        <taxon>Pteriomorphia</taxon>
        <taxon>Mytilida</taxon>
        <taxon>Mytiloidea</taxon>
        <taxon>Mytilidae</taxon>
        <taxon>Mytilinae</taxon>
        <taxon>Mytilus</taxon>
    </lineage>
</organism>
<evidence type="ECO:0000256" key="3">
    <source>
        <dbReference type="SAM" id="SignalP"/>
    </source>
</evidence>
<keyword evidence="5" id="KW-1185">Reference proteome</keyword>
<protein>
    <submittedName>
        <fullName evidence="4">Uncharacterized protein</fullName>
    </submittedName>
</protein>
<accession>A0A8B6GM50</accession>
<feature type="chain" id="PRO_5032274916" evidence="3">
    <location>
        <begin position="20"/>
        <end position="289"/>
    </location>
</feature>
<feature type="signal peptide" evidence="3">
    <location>
        <begin position="1"/>
        <end position="19"/>
    </location>
</feature>
<dbReference type="AlphaFoldDB" id="A0A8B6GM50"/>
<comment type="caution">
    <text evidence="4">The sequence shown here is derived from an EMBL/GenBank/DDBJ whole genome shotgun (WGS) entry which is preliminary data.</text>
</comment>
<reference evidence="4" key="1">
    <citation type="submission" date="2018-11" db="EMBL/GenBank/DDBJ databases">
        <authorList>
            <person name="Alioto T."/>
            <person name="Alioto T."/>
        </authorList>
    </citation>
    <scope>NUCLEOTIDE SEQUENCE</scope>
</reference>
<keyword evidence="3" id="KW-0732">Signal</keyword>
<dbReference type="OrthoDB" id="6144346at2759"/>
<evidence type="ECO:0000313" key="5">
    <source>
        <dbReference type="Proteomes" id="UP000596742"/>
    </source>
</evidence>
<gene>
    <name evidence="4" type="ORF">MGAL_10B033661</name>
</gene>
<feature type="transmembrane region" description="Helical" evidence="2">
    <location>
        <begin position="205"/>
        <end position="227"/>
    </location>
</feature>
<dbReference type="Proteomes" id="UP000596742">
    <property type="component" value="Unassembled WGS sequence"/>
</dbReference>
<evidence type="ECO:0000256" key="2">
    <source>
        <dbReference type="SAM" id="Phobius"/>
    </source>
</evidence>
<keyword evidence="2" id="KW-0812">Transmembrane</keyword>
<feature type="region of interest" description="Disordered" evidence="1">
    <location>
        <begin position="238"/>
        <end position="261"/>
    </location>
</feature>
<keyword evidence="2" id="KW-0472">Membrane</keyword>
<keyword evidence="2" id="KW-1133">Transmembrane helix</keyword>
<name>A0A8B6GM50_MYTGA</name>